<dbReference type="PANTHER" id="PTHR46470">
    <property type="entry name" value="N-ACYLNEURAMINATE-9-PHOSPHATASE"/>
    <property type="match status" value="1"/>
</dbReference>
<dbReference type="GO" id="GO:0046872">
    <property type="term" value="F:metal ion binding"/>
    <property type="evidence" value="ECO:0007669"/>
    <property type="project" value="UniProtKB-KW"/>
</dbReference>
<keyword evidence="6" id="KW-1185">Reference proteome</keyword>
<dbReference type="RefSeq" id="WP_132028011.1">
    <property type="nucleotide sequence ID" value="NZ_CP068564.1"/>
</dbReference>
<sequence length="224" mass="26758">MIKLIIFDLDDTLYNEIDFVYGGFMEVAVFLSNKYEINKDILFKDMVEILNSQGRGKIFDYICEKYHFEENIGNLVRIYRHHKPKIFLYNDAYEVLEKFKAKYKLGLITDGYKDTQWNKIKALNIEKYMDKIIVTDDYGKEYWKPSIRPFQMMLEYFNIKPEEAVYIGDNPNKDFLPCKELGINSIRIIRPIGDHMNTFLDEKHEANYNIKSLLELENILEELK</sequence>
<dbReference type="InterPro" id="IPR023214">
    <property type="entry name" value="HAD_sf"/>
</dbReference>
<comment type="cofactor">
    <cofactor evidence="1">
        <name>Mg(2+)</name>
        <dbReference type="ChEBI" id="CHEBI:18420"/>
    </cofactor>
</comment>
<evidence type="ECO:0000256" key="1">
    <source>
        <dbReference type="ARBA" id="ARBA00001946"/>
    </source>
</evidence>
<dbReference type="InterPro" id="IPR006439">
    <property type="entry name" value="HAD-SF_hydro_IA"/>
</dbReference>
<protein>
    <submittedName>
        <fullName evidence="5">Putative hydrolase of the HAD superfamily</fullName>
    </submittedName>
</protein>
<dbReference type="NCBIfam" id="TIGR01549">
    <property type="entry name" value="HAD-SF-IA-v1"/>
    <property type="match status" value="1"/>
</dbReference>
<evidence type="ECO:0000313" key="5">
    <source>
        <dbReference type="EMBL" id="TCS88515.1"/>
    </source>
</evidence>
<evidence type="ECO:0000256" key="3">
    <source>
        <dbReference type="ARBA" id="ARBA00022801"/>
    </source>
</evidence>
<proteinExistence type="predicted"/>
<name>A0A4R3KV25_9FIRM</name>
<dbReference type="EMBL" id="SMAE01000008">
    <property type="protein sequence ID" value="TCS88515.1"/>
    <property type="molecule type" value="Genomic_DNA"/>
</dbReference>
<gene>
    <name evidence="5" type="ORF">EDD65_10848</name>
</gene>
<dbReference type="InterPro" id="IPR051400">
    <property type="entry name" value="HAD-like_hydrolase"/>
</dbReference>
<dbReference type="OrthoDB" id="9802350at2"/>
<dbReference type="GO" id="GO:0016791">
    <property type="term" value="F:phosphatase activity"/>
    <property type="evidence" value="ECO:0007669"/>
    <property type="project" value="TreeGrafter"/>
</dbReference>
<dbReference type="SUPFAM" id="SSF56784">
    <property type="entry name" value="HAD-like"/>
    <property type="match status" value="1"/>
</dbReference>
<keyword evidence="2" id="KW-0479">Metal-binding</keyword>
<dbReference type="InterPro" id="IPR036412">
    <property type="entry name" value="HAD-like_sf"/>
</dbReference>
<reference evidence="5 6" key="1">
    <citation type="submission" date="2019-03" db="EMBL/GenBank/DDBJ databases">
        <title>Genomic Encyclopedia of Type Strains, Phase IV (KMG-IV): sequencing the most valuable type-strain genomes for metagenomic binning, comparative biology and taxonomic classification.</title>
        <authorList>
            <person name="Goeker M."/>
        </authorList>
    </citation>
    <scope>NUCLEOTIDE SEQUENCE [LARGE SCALE GENOMIC DNA]</scope>
    <source>
        <strain evidence="5 6">DSM 26752</strain>
    </source>
</reference>
<dbReference type="PANTHER" id="PTHR46470:SF2">
    <property type="entry name" value="GLYCERALDEHYDE 3-PHOSPHATE PHOSPHATASE"/>
    <property type="match status" value="1"/>
</dbReference>
<organism evidence="5 6">
    <name type="scientific">Keratinibaculum paraultunense</name>
    <dbReference type="NCBI Taxonomy" id="1278232"/>
    <lineage>
        <taxon>Bacteria</taxon>
        <taxon>Bacillati</taxon>
        <taxon>Bacillota</taxon>
        <taxon>Tissierellia</taxon>
        <taxon>Tissierellales</taxon>
        <taxon>Tepidimicrobiaceae</taxon>
        <taxon>Keratinibaculum</taxon>
    </lineage>
</organism>
<comment type="caution">
    <text evidence="5">The sequence shown here is derived from an EMBL/GenBank/DDBJ whole genome shotgun (WGS) entry which is preliminary data.</text>
</comment>
<evidence type="ECO:0000256" key="4">
    <source>
        <dbReference type="ARBA" id="ARBA00022842"/>
    </source>
</evidence>
<keyword evidence="4" id="KW-0460">Magnesium</keyword>
<dbReference type="SFLD" id="SFLDG01129">
    <property type="entry name" value="C1.5:_HAD__Beta-PGM__Phosphata"/>
    <property type="match status" value="1"/>
</dbReference>
<dbReference type="SFLD" id="SFLDS00003">
    <property type="entry name" value="Haloacid_Dehalogenase"/>
    <property type="match status" value="1"/>
</dbReference>
<accession>A0A4R3KV25</accession>
<dbReference type="Pfam" id="PF13419">
    <property type="entry name" value="HAD_2"/>
    <property type="match status" value="1"/>
</dbReference>
<dbReference type="InterPro" id="IPR041492">
    <property type="entry name" value="HAD_2"/>
</dbReference>
<dbReference type="AlphaFoldDB" id="A0A4R3KV25"/>
<dbReference type="Gene3D" id="3.40.50.1000">
    <property type="entry name" value="HAD superfamily/HAD-like"/>
    <property type="match status" value="1"/>
</dbReference>
<dbReference type="Gene3D" id="1.10.150.520">
    <property type="match status" value="1"/>
</dbReference>
<evidence type="ECO:0000313" key="6">
    <source>
        <dbReference type="Proteomes" id="UP000294567"/>
    </source>
</evidence>
<evidence type="ECO:0000256" key="2">
    <source>
        <dbReference type="ARBA" id="ARBA00022723"/>
    </source>
</evidence>
<keyword evidence="3 5" id="KW-0378">Hydrolase</keyword>
<dbReference type="Proteomes" id="UP000294567">
    <property type="component" value="Unassembled WGS sequence"/>
</dbReference>
<dbReference type="GO" id="GO:0044281">
    <property type="term" value="P:small molecule metabolic process"/>
    <property type="evidence" value="ECO:0007669"/>
    <property type="project" value="UniProtKB-ARBA"/>
</dbReference>